<dbReference type="SMART" id="SM00494">
    <property type="entry name" value="ChtBD2"/>
    <property type="match status" value="1"/>
</dbReference>
<feature type="transmembrane region" description="Helical" evidence="15">
    <location>
        <begin position="915"/>
        <end position="934"/>
    </location>
</feature>
<name>A0A1W0WLY2_HYPEX</name>
<dbReference type="Pfam" id="PF10557">
    <property type="entry name" value="Cullin_Nedd8"/>
    <property type="match status" value="1"/>
</dbReference>
<keyword evidence="5" id="KW-0227">DNA damage</keyword>
<dbReference type="PROSITE" id="PS01209">
    <property type="entry name" value="LDLRA_1"/>
    <property type="match status" value="1"/>
</dbReference>
<evidence type="ECO:0000256" key="1">
    <source>
        <dbReference type="ARBA" id="ARBA00004906"/>
    </source>
</evidence>
<keyword evidence="8 11" id="KW-1015">Disulfide bond</keyword>
<dbReference type="Gene3D" id="3.20.20.370">
    <property type="entry name" value="Glycoside hydrolase/deacetylase"/>
    <property type="match status" value="1"/>
</dbReference>
<protein>
    <recommendedName>
        <fullName evidence="10">Cullin-4</fullName>
    </recommendedName>
</protein>
<dbReference type="Gene3D" id="1.10.10.10">
    <property type="entry name" value="Winged helix-like DNA-binding domain superfamily/Winged helix DNA-binding domain"/>
    <property type="match status" value="1"/>
</dbReference>
<dbReference type="SUPFAM" id="SSF75632">
    <property type="entry name" value="Cullin homology domain"/>
    <property type="match status" value="1"/>
</dbReference>
<gene>
    <name evidence="18" type="ORF">BV898_09705</name>
</gene>
<dbReference type="InterPro" id="IPR036388">
    <property type="entry name" value="WH-like_DNA-bd_sf"/>
</dbReference>
<evidence type="ECO:0000256" key="10">
    <source>
        <dbReference type="ARBA" id="ARBA00069613"/>
    </source>
</evidence>
<dbReference type="Proteomes" id="UP000192578">
    <property type="component" value="Unassembled WGS sequence"/>
</dbReference>
<dbReference type="SMART" id="SM00192">
    <property type="entry name" value="LDLa"/>
    <property type="match status" value="1"/>
</dbReference>
<comment type="pathway">
    <text evidence="1">Protein modification; protein ubiquitination.</text>
</comment>
<evidence type="ECO:0000256" key="13">
    <source>
        <dbReference type="RuleBase" id="RU003829"/>
    </source>
</evidence>
<evidence type="ECO:0000256" key="7">
    <source>
        <dbReference type="ARBA" id="ARBA00022843"/>
    </source>
</evidence>
<evidence type="ECO:0000256" key="9">
    <source>
        <dbReference type="ARBA" id="ARBA00023204"/>
    </source>
</evidence>
<reference evidence="19" key="1">
    <citation type="submission" date="2017-01" db="EMBL/GenBank/DDBJ databases">
        <title>Comparative genomics of anhydrobiosis in the tardigrade Hypsibius dujardini.</title>
        <authorList>
            <person name="Yoshida Y."/>
            <person name="Koutsovoulos G."/>
            <person name="Laetsch D."/>
            <person name="Stevens L."/>
            <person name="Kumar S."/>
            <person name="Horikawa D."/>
            <person name="Ishino K."/>
            <person name="Komine S."/>
            <person name="Tomita M."/>
            <person name="Blaxter M."/>
            <person name="Arakawa K."/>
        </authorList>
    </citation>
    <scope>NUCLEOTIDE SEQUENCE [LARGE SCALE GENOMIC DNA]</scope>
    <source>
        <strain evidence="19">Z151</strain>
    </source>
</reference>
<dbReference type="PROSITE" id="PS50068">
    <property type="entry name" value="LDLRA_2"/>
    <property type="match status" value="1"/>
</dbReference>
<dbReference type="SMART" id="SM00182">
    <property type="entry name" value="CULLIN"/>
    <property type="match status" value="1"/>
</dbReference>
<dbReference type="OrthoDB" id="27073at2759"/>
<dbReference type="GO" id="GO:0008061">
    <property type="term" value="F:chitin binding"/>
    <property type="evidence" value="ECO:0007669"/>
    <property type="project" value="InterPro"/>
</dbReference>
<dbReference type="InterPro" id="IPR036055">
    <property type="entry name" value="LDL_receptor-like_sf"/>
</dbReference>
<dbReference type="GO" id="GO:0031464">
    <property type="term" value="C:Cul4A-RING E3 ubiquitin ligase complex"/>
    <property type="evidence" value="ECO:0007669"/>
    <property type="project" value="UniProtKB-ARBA"/>
</dbReference>
<dbReference type="SMART" id="SM00884">
    <property type="entry name" value="Cullin_Nedd8"/>
    <property type="match status" value="1"/>
</dbReference>
<evidence type="ECO:0000313" key="18">
    <source>
        <dbReference type="EMBL" id="OQV16221.1"/>
    </source>
</evidence>
<dbReference type="GO" id="GO:0005975">
    <property type="term" value="P:carbohydrate metabolic process"/>
    <property type="evidence" value="ECO:0007669"/>
    <property type="project" value="InterPro"/>
</dbReference>
<feature type="domain" description="Chitin-binding type-2" evidence="17">
    <location>
        <begin position="985"/>
        <end position="1056"/>
    </location>
</feature>
<keyword evidence="15" id="KW-1133">Transmembrane helix</keyword>
<dbReference type="CDD" id="cd00112">
    <property type="entry name" value="LDLa"/>
    <property type="match status" value="1"/>
</dbReference>
<dbReference type="InterPro" id="IPR001373">
    <property type="entry name" value="Cullin_N"/>
</dbReference>
<dbReference type="SUPFAM" id="SSF46785">
    <property type="entry name" value="Winged helix' DNA-binding domain"/>
    <property type="match status" value="1"/>
</dbReference>
<dbReference type="InterPro" id="IPR023415">
    <property type="entry name" value="LDLR_class-A_CS"/>
</dbReference>
<dbReference type="SUPFAM" id="SSF57424">
    <property type="entry name" value="LDL receptor-like module"/>
    <property type="match status" value="1"/>
</dbReference>
<feature type="disulfide bond" evidence="11">
    <location>
        <begin position="1085"/>
        <end position="1103"/>
    </location>
</feature>
<feature type="disulfide bond" evidence="11">
    <location>
        <begin position="1097"/>
        <end position="1112"/>
    </location>
</feature>
<proteinExistence type="inferred from homology"/>
<evidence type="ECO:0000256" key="4">
    <source>
        <dbReference type="ARBA" id="ARBA00022553"/>
    </source>
</evidence>
<dbReference type="Pfam" id="PF26557">
    <property type="entry name" value="Cullin_AB"/>
    <property type="match status" value="1"/>
</dbReference>
<dbReference type="FunFam" id="1.20.1310.10:FF:000001">
    <property type="entry name" value="Cullin 3"/>
    <property type="match status" value="1"/>
</dbReference>
<dbReference type="InterPro" id="IPR045093">
    <property type="entry name" value="Cullin"/>
</dbReference>
<evidence type="ECO:0000313" key="19">
    <source>
        <dbReference type="Proteomes" id="UP000192578"/>
    </source>
</evidence>
<dbReference type="InterPro" id="IPR002172">
    <property type="entry name" value="LDrepeatLR_classA_rpt"/>
</dbReference>
<sequence>MEIVENTCALKLHRCGSEGFCEVFTLNFSSSLSTPSASVSSRTFSSYLGDRDRSGETVGQFCFESIGRVLSFFRFAEHWISTSTPHLYEPNPCRPSRGKIDKLRDFTDSEFAPETSFVKVVKSGPYLIMDDAGDRSFTAGGNGRRKNNKTTGKEAGQFGLQTPNFEGKKGSVKNWRPLAKSADQASTVVSGASYADLWVSLKEATDLVFRGENVRHPFESLYNKVELICVSRQEATVFKDLHMAFKGHISEWMNAIEARSKEVDDQAFLQHVEEQWQDLCRKIKLIRCIFLVLDRTYCLQRSDVPSIWDMGIAMCRQSLMETEESEAKIYAGLLSAVERERNGDQVDRHLLKNVIRMLSDLTLYESRFEEKFIAATKNLYSADSRRLIEESDIPAYLKYVSTRLDQEENRFEAGMGIGYLQISTRKKLIPTVEQELIQAHQTTMIAKGTDLLIDANRSDDMTLMFNLLARTPTGLQELCRAFCEYIKKRGRVIVMDDTPEKDKDKDMVPAMLDLKSKTDDILQHCFRNQSIFKDAAREGFEHFINQRANKPAEMIAKFVDSKLKTGNKEVTEEQLDNLMDRLLILFRYIHGKDVFEAFYKKDLAKRLLLQLSASVDSEKLMLQKLKTECGSAFTARLEGMFRDVENSKEELSGFEQFSGHPSKRTPKASSIDFAASILTHGIWPTYVPSELTLPEEMNMFMDAFQQFYVGRHSGRKLQWLANLGQCRINATYATGKKDFQVSQMQAVVLLLFNDLNDLSFDEIQKATKIETDELKRVMASLSHVRMMVLNKSGAPNVISVHDSFSYNPEFKSKTFRVKINAIQAQETPEEEQKTQEGVFADRQYQVDAAIVRIMKTRKSLKHALLVAEIYKQLRFPVTPNDLKKRIESLIERDYMARDREDQTLYNYTGSGSKRVPVVIESGAVTFIAVFFSIVSWDCRAFAMNPFATGLVVALVITLVQGLPFSRVKRQFRFGAVPNSFNFLQAATCLKNQNQLLYRNVNRPRATQFDLLAGCQTFVRCNQGTVSKTDCPTTTYFNVVSQVCEPMETRTVENCALDTKGDFVVLTTPQPSFNSTKCQSATEYSCANGVCMAKELFCDNKPDCADSSDELLCSMLTDPLRSPDCDKNQCQLPDCYCSLHGTAIPDDLPVNQVPQMVILQFDDPVNDNNIPMFDAFFSGNRSNPGSQCGIKATFFISHEYNNYQYTEKLAKDGHEIALKGIDNDRTEAYWTKSSEDKLQRDFVTERRIISKFARIPEATMQGMRVPFLRGSGNAQFSMMAHNGIRWDSSLSAEPLDIPVWPYTLNYKVPHKCYPPDKQVQCPARSFPGLWEIPLNQIVGTFDETCSILGSCTRMDNVDDVVDMLNKNFDKHYSTNRAPLVLSMSTNWMVPSHFMGLMNWVDNILATHKDVFFVTATQAISWIQNPTPVASLGSFAPWKCSANNSVPVCEEPHGCTLDGATPAMRGSYLITCEKCPSFYPDFGIPDGEILDA</sequence>
<dbReference type="InterPro" id="IPR016159">
    <property type="entry name" value="Cullin_repeat-like_dom_sf"/>
</dbReference>
<dbReference type="SUPFAM" id="SSF74788">
    <property type="entry name" value="Cullin repeat-like"/>
    <property type="match status" value="1"/>
</dbReference>
<dbReference type="Pfam" id="PF01607">
    <property type="entry name" value="CBM_14"/>
    <property type="match status" value="1"/>
</dbReference>
<evidence type="ECO:0000256" key="3">
    <source>
        <dbReference type="ARBA" id="ARBA00022499"/>
    </source>
</evidence>
<dbReference type="GO" id="GO:0005576">
    <property type="term" value="C:extracellular region"/>
    <property type="evidence" value="ECO:0007669"/>
    <property type="project" value="InterPro"/>
</dbReference>
<dbReference type="FunFam" id="1.10.10.10:FF:000050">
    <property type="entry name" value="Cullin 4B"/>
    <property type="match status" value="1"/>
</dbReference>
<dbReference type="GO" id="GO:0042254">
    <property type="term" value="P:ribosome biogenesis"/>
    <property type="evidence" value="ECO:0007669"/>
    <property type="project" value="UniProtKB-ARBA"/>
</dbReference>
<evidence type="ECO:0000256" key="2">
    <source>
        <dbReference type="ARBA" id="ARBA00006019"/>
    </source>
</evidence>
<keyword evidence="4" id="KW-0597">Phosphoprotein</keyword>
<organism evidence="18 19">
    <name type="scientific">Hypsibius exemplaris</name>
    <name type="common">Freshwater tardigrade</name>
    <dbReference type="NCBI Taxonomy" id="2072580"/>
    <lineage>
        <taxon>Eukaryota</taxon>
        <taxon>Metazoa</taxon>
        <taxon>Ecdysozoa</taxon>
        <taxon>Tardigrada</taxon>
        <taxon>Eutardigrada</taxon>
        <taxon>Parachela</taxon>
        <taxon>Hypsibioidea</taxon>
        <taxon>Hypsibiidae</taxon>
        <taxon>Hypsibius</taxon>
    </lineage>
</organism>
<dbReference type="Gene3D" id="2.170.140.10">
    <property type="entry name" value="Chitin binding domain"/>
    <property type="match status" value="1"/>
</dbReference>
<evidence type="ECO:0000256" key="6">
    <source>
        <dbReference type="ARBA" id="ARBA00022786"/>
    </source>
</evidence>
<comment type="similarity">
    <text evidence="2 12 13">Belongs to the cullin family.</text>
</comment>
<evidence type="ECO:0000256" key="15">
    <source>
        <dbReference type="SAM" id="Phobius"/>
    </source>
</evidence>
<dbReference type="FunFam" id="1.20.1310.10:FF:000004">
    <property type="entry name" value="Cullin 4B"/>
    <property type="match status" value="1"/>
</dbReference>
<dbReference type="InterPro" id="IPR036508">
    <property type="entry name" value="Chitin-bd_dom_sf"/>
</dbReference>
<feature type="region of interest" description="Disordered" evidence="14">
    <location>
        <begin position="137"/>
        <end position="163"/>
    </location>
</feature>
<feature type="domain" description="Cullin family profile" evidence="16">
    <location>
        <begin position="550"/>
        <end position="782"/>
    </location>
</feature>
<keyword evidence="15" id="KW-0472">Membrane</keyword>
<evidence type="ECO:0000259" key="17">
    <source>
        <dbReference type="PROSITE" id="PS50940"/>
    </source>
</evidence>
<dbReference type="Gene3D" id="3.30.230.130">
    <property type="entry name" value="Cullin, Chain C, Domain 2"/>
    <property type="match status" value="1"/>
</dbReference>
<keyword evidence="15" id="KW-0812">Transmembrane</keyword>
<evidence type="ECO:0000256" key="14">
    <source>
        <dbReference type="SAM" id="MobiDB-lite"/>
    </source>
</evidence>
<comment type="caution">
    <text evidence="11">Lacks conserved residue(s) required for the propagation of feature annotation.</text>
</comment>
<dbReference type="InterPro" id="IPR011330">
    <property type="entry name" value="Glyco_hydro/deAcase_b/a-brl"/>
</dbReference>
<evidence type="ECO:0000256" key="11">
    <source>
        <dbReference type="PROSITE-ProRule" id="PRU00124"/>
    </source>
</evidence>
<dbReference type="Gene3D" id="1.20.1310.10">
    <property type="entry name" value="Cullin Repeats"/>
    <property type="match status" value="4"/>
</dbReference>
<dbReference type="SUPFAM" id="SSF57625">
    <property type="entry name" value="Invertebrate chitin-binding proteins"/>
    <property type="match status" value="1"/>
</dbReference>
<dbReference type="GO" id="GO:0006511">
    <property type="term" value="P:ubiquitin-dependent protein catabolic process"/>
    <property type="evidence" value="ECO:0007669"/>
    <property type="project" value="InterPro"/>
</dbReference>
<evidence type="ECO:0000256" key="8">
    <source>
        <dbReference type="ARBA" id="ARBA00023157"/>
    </source>
</evidence>
<evidence type="ECO:0000256" key="12">
    <source>
        <dbReference type="PROSITE-ProRule" id="PRU00330"/>
    </source>
</evidence>
<keyword evidence="3" id="KW-1017">Isopeptide bond</keyword>
<accession>A0A1W0WLY2</accession>
<keyword evidence="9" id="KW-0234">DNA repair</keyword>
<evidence type="ECO:0000256" key="5">
    <source>
        <dbReference type="ARBA" id="ARBA00022763"/>
    </source>
</evidence>
<keyword evidence="19" id="KW-1185">Reference proteome</keyword>
<dbReference type="InterPro" id="IPR059120">
    <property type="entry name" value="Cullin-like_AB"/>
</dbReference>
<dbReference type="InterPro" id="IPR002557">
    <property type="entry name" value="Chitin-bd_dom"/>
</dbReference>
<dbReference type="Pfam" id="PF00888">
    <property type="entry name" value="Cullin"/>
    <property type="match status" value="1"/>
</dbReference>
<dbReference type="InterPro" id="IPR036317">
    <property type="entry name" value="Cullin_homology_sf"/>
</dbReference>
<dbReference type="InterPro" id="IPR016158">
    <property type="entry name" value="Cullin_homology"/>
</dbReference>
<dbReference type="PROSITE" id="PS50940">
    <property type="entry name" value="CHIT_BIND_II"/>
    <property type="match status" value="1"/>
</dbReference>
<dbReference type="GO" id="GO:0006281">
    <property type="term" value="P:DNA repair"/>
    <property type="evidence" value="ECO:0007669"/>
    <property type="project" value="UniProtKB-KW"/>
</dbReference>
<dbReference type="PANTHER" id="PTHR11932">
    <property type="entry name" value="CULLIN"/>
    <property type="match status" value="1"/>
</dbReference>
<dbReference type="SUPFAM" id="SSF88713">
    <property type="entry name" value="Glycoside hydrolase/deacetylase"/>
    <property type="match status" value="1"/>
</dbReference>
<dbReference type="PROSITE" id="PS50069">
    <property type="entry name" value="CULLIN_2"/>
    <property type="match status" value="1"/>
</dbReference>
<feature type="transmembrane region" description="Helical" evidence="15">
    <location>
        <begin position="946"/>
        <end position="964"/>
    </location>
</feature>
<evidence type="ECO:0000259" key="16">
    <source>
        <dbReference type="PROSITE" id="PS50069"/>
    </source>
</evidence>
<dbReference type="FunFam" id="1.20.1310.10:FF:000003">
    <property type="entry name" value="Cullin 4A"/>
    <property type="match status" value="1"/>
</dbReference>
<keyword evidence="7" id="KW-0832">Ubl conjugation</keyword>
<keyword evidence="6" id="KW-0833">Ubl conjugation pathway</keyword>
<dbReference type="GO" id="GO:0031625">
    <property type="term" value="F:ubiquitin protein ligase binding"/>
    <property type="evidence" value="ECO:0007669"/>
    <property type="project" value="InterPro"/>
</dbReference>
<dbReference type="InterPro" id="IPR019559">
    <property type="entry name" value="Cullin_neddylation_domain"/>
</dbReference>
<dbReference type="Gene3D" id="4.10.400.10">
    <property type="entry name" value="Low-density Lipoprotein Receptor"/>
    <property type="match status" value="1"/>
</dbReference>
<comment type="caution">
    <text evidence="18">The sequence shown here is derived from an EMBL/GenBank/DDBJ whole genome shotgun (WGS) entry which is preliminary data.</text>
</comment>
<dbReference type="InterPro" id="IPR036390">
    <property type="entry name" value="WH_DNA-bd_sf"/>
</dbReference>
<dbReference type="EMBL" id="MTYJ01000077">
    <property type="protein sequence ID" value="OQV16221.1"/>
    <property type="molecule type" value="Genomic_DNA"/>
</dbReference>
<dbReference type="Pfam" id="PF00057">
    <property type="entry name" value="Ldl_recept_a"/>
    <property type="match status" value="1"/>
</dbReference>
<dbReference type="GO" id="GO:0005634">
    <property type="term" value="C:nucleus"/>
    <property type="evidence" value="ECO:0007669"/>
    <property type="project" value="UniProtKB-ARBA"/>
</dbReference>